<feature type="domain" description="Protein kinase" evidence="2">
    <location>
        <begin position="1"/>
        <end position="52"/>
    </location>
</feature>
<keyword evidence="1" id="KW-0472">Membrane</keyword>
<keyword evidence="1" id="KW-0812">Transmembrane</keyword>
<accession>A0A0R3TI85</accession>
<evidence type="ECO:0000313" key="3">
    <source>
        <dbReference type="EMBL" id="VDO02632.1"/>
    </source>
</evidence>
<evidence type="ECO:0000259" key="2">
    <source>
        <dbReference type="PROSITE" id="PS50011"/>
    </source>
</evidence>
<feature type="transmembrane region" description="Helical" evidence="1">
    <location>
        <begin position="15"/>
        <end position="35"/>
    </location>
</feature>
<dbReference type="EMBL" id="UZAE01008357">
    <property type="protein sequence ID" value="VDO02632.1"/>
    <property type="molecule type" value="Genomic_DNA"/>
</dbReference>
<organism evidence="5">
    <name type="scientific">Rodentolepis nana</name>
    <name type="common">Dwarf tapeworm</name>
    <name type="synonym">Hymenolepis nana</name>
    <dbReference type="NCBI Taxonomy" id="102285"/>
    <lineage>
        <taxon>Eukaryota</taxon>
        <taxon>Metazoa</taxon>
        <taxon>Spiralia</taxon>
        <taxon>Lophotrochozoa</taxon>
        <taxon>Platyhelminthes</taxon>
        <taxon>Cestoda</taxon>
        <taxon>Eucestoda</taxon>
        <taxon>Cyclophyllidea</taxon>
        <taxon>Hymenolepididae</taxon>
        <taxon>Rodentolepis</taxon>
    </lineage>
</organism>
<evidence type="ECO:0000313" key="4">
    <source>
        <dbReference type="Proteomes" id="UP000278807"/>
    </source>
</evidence>
<protein>
    <submittedName>
        <fullName evidence="5">Protein kinase domain-containing protein</fullName>
    </submittedName>
</protein>
<evidence type="ECO:0000256" key="1">
    <source>
        <dbReference type="SAM" id="Phobius"/>
    </source>
</evidence>
<dbReference type="GO" id="GO:0004672">
    <property type="term" value="F:protein kinase activity"/>
    <property type="evidence" value="ECO:0007669"/>
    <property type="project" value="InterPro"/>
</dbReference>
<keyword evidence="1" id="KW-1133">Transmembrane helix</keyword>
<proteinExistence type="predicted"/>
<reference evidence="5" key="1">
    <citation type="submission" date="2017-02" db="UniProtKB">
        <authorList>
            <consortium name="WormBaseParasite"/>
        </authorList>
    </citation>
    <scope>IDENTIFICATION</scope>
</reference>
<dbReference type="PANTHER" id="PTHR24347">
    <property type="entry name" value="SERINE/THREONINE-PROTEIN KINASE"/>
    <property type="match status" value="1"/>
</dbReference>
<evidence type="ECO:0000313" key="5">
    <source>
        <dbReference type="WBParaSite" id="HNAJ_0000677601-mRNA-1"/>
    </source>
</evidence>
<dbReference type="InterPro" id="IPR000719">
    <property type="entry name" value="Prot_kinase_dom"/>
</dbReference>
<dbReference type="STRING" id="102285.A0A0R3TI85"/>
<dbReference type="Gene3D" id="1.10.510.10">
    <property type="entry name" value="Transferase(Phosphotransferase) domain 1"/>
    <property type="match status" value="1"/>
</dbReference>
<dbReference type="PROSITE" id="PS50011">
    <property type="entry name" value="PROTEIN_KINASE_DOM"/>
    <property type="match status" value="1"/>
</dbReference>
<dbReference type="WBParaSite" id="HNAJ_0000677601-mRNA-1">
    <property type="protein sequence ID" value="HNAJ_0000677601-mRNA-1"/>
    <property type="gene ID" value="HNAJ_0000677601"/>
</dbReference>
<dbReference type="OrthoDB" id="336747at2759"/>
<gene>
    <name evidence="3" type="ORF">HNAJ_LOCUS6772</name>
</gene>
<reference evidence="3 4" key="2">
    <citation type="submission" date="2018-11" db="EMBL/GenBank/DDBJ databases">
        <authorList>
            <consortium name="Pathogen Informatics"/>
        </authorList>
    </citation>
    <scope>NUCLEOTIDE SEQUENCE [LARGE SCALE GENOMIC DNA]</scope>
</reference>
<dbReference type="GO" id="GO:0005524">
    <property type="term" value="F:ATP binding"/>
    <property type="evidence" value="ECO:0007669"/>
    <property type="project" value="InterPro"/>
</dbReference>
<name>A0A0R3TI85_RODNA</name>
<keyword evidence="4" id="KW-1185">Reference proteome</keyword>
<sequence length="52" mass="5891">MSPEMVRHEPYGKPVDAWSCGVLLCVLLSGTLPFYGTRETLYTQILNGQYRV</sequence>
<dbReference type="AlphaFoldDB" id="A0A0R3TI85"/>
<dbReference type="InterPro" id="IPR011009">
    <property type="entry name" value="Kinase-like_dom_sf"/>
</dbReference>
<dbReference type="SUPFAM" id="SSF56112">
    <property type="entry name" value="Protein kinase-like (PK-like)"/>
    <property type="match status" value="1"/>
</dbReference>
<dbReference type="Pfam" id="PF00069">
    <property type="entry name" value="Pkinase"/>
    <property type="match status" value="1"/>
</dbReference>
<dbReference type="Proteomes" id="UP000278807">
    <property type="component" value="Unassembled WGS sequence"/>
</dbReference>